<dbReference type="InterPro" id="IPR050439">
    <property type="entry name" value="ADAMTS_ADAMTS-like"/>
</dbReference>
<reference evidence="4 5" key="1">
    <citation type="submission" date="2024-05" db="EMBL/GenBank/DDBJ databases">
        <title>The nuclear and mitochondrial genome assemblies of Tetragonisca angustula (Apidae: Meliponini), a tiny yet remarkable pollinator in the Neotropics.</title>
        <authorList>
            <person name="Ferrari R."/>
            <person name="Ricardo P.C."/>
            <person name="Dias F.C."/>
            <person name="Araujo N.S."/>
            <person name="Soares D.O."/>
            <person name="Zhou Q.-S."/>
            <person name="Zhu C.-D."/>
            <person name="Coutinho L."/>
            <person name="Airas M.C."/>
            <person name="Batista T.M."/>
        </authorList>
    </citation>
    <scope>NUCLEOTIDE SEQUENCE [LARGE SCALE GENOMIC DNA]</scope>
    <source>
        <strain evidence="4">ASF017062</strain>
        <tissue evidence="4">Abdomen</tissue>
    </source>
</reference>
<dbReference type="Gene3D" id="2.20.100.10">
    <property type="entry name" value="Thrombospondin type-1 (TSP1) repeat"/>
    <property type="match status" value="1"/>
</dbReference>
<organism evidence="4 5">
    <name type="scientific">Tetragonisca angustula</name>
    <dbReference type="NCBI Taxonomy" id="166442"/>
    <lineage>
        <taxon>Eukaryota</taxon>
        <taxon>Metazoa</taxon>
        <taxon>Ecdysozoa</taxon>
        <taxon>Arthropoda</taxon>
        <taxon>Hexapoda</taxon>
        <taxon>Insecta</taxon>
        <taxon>Pterygota</taxon>
        <taxon>Neoptera</taxon>
        <taxon>Endopterygota</taxon>
        <taxon>Hymenoptera</taxon>
        <taxon>Apocrita</taxon>
        <taxon>Aculeata</taxon>
        <taxon>Apoidea</taxon>
        <taxon>Anthophila</taxon>
        <taxon>Apidae</taxon>
        <taxon>Tetragonisca</taxon>
    </lineage>
</organism>
<dbReference type="Proteomes" id="UP001432146">
    <property type="component" value="Unassembled WGS sequence"/>
</dbReference>
<dbReference type="GO" id="GO:0006508">
    <property type="term" value="P:proteolysis"/>
    <property type="evidence" value="ECO:0007669"/>
    <property type="project" value="TreeGrafter"/>
</dbReference>
<dbReference type="EMBL" id="JAWNGG020000007">
    <property type="protein sequence ID" value="KAK9309899.1"/>
    <property type="molecule type" value="Genomic_DNA"/>
</dbReference>
<dbReference type="SUPFAM" id="SSF82895">
    <property type="entry name" value="TSP-1 type 1 repeat"/>
    <property type="match status" value="2"/>
</dbReference>
<dbReference type="GO" id="GO:0031012">
    <property type="term" value="C:extracellular matrix"/>
    <property type="evidence" value="ECO:0007669"/>
    <property type="project" value="TreeGrafter"/>
</dbReference>
<accession>A0AAW1AMG5</accession>
<evidence type="ECO:0000313" key="5">
    <source>
        <dbReference type="Proteomes" id="UP001432146"/>
    </source>
</evidence>
<dbReference type="GO" id="GO:0005576">
    <property type="term" value="C:extracellular region"/>
    <property type="evidence" value="ECO:0007669"/>
    <property type="project" value="UniProtKB-SubCell"/>
</dbReference>
<dbReference type="GO" id="GO:0030198">
    <property type="term" value="P:extracellular matrix organization"/>
    <property type="evidence" value="ECO:0007669"/>
    <property type="project" value="TreeGrafter"/>
</dbReference>
<comment type="subcellular location">
    <subcellularLocation>
        <location evidence="1">Secreted</location>
    </subcellularLocation>
</comment>
<dbReference type="InterPro" id="IPR000884">
    <property type="entry name" value="TSP1_rpt"/>
</dbReference>
<evidence type="ECO:0000256" key="3">
    <source>
        <dbReference type="SAM" id="MobiDB-lite"/>
    </source>
</evidence>
<dbReference type="AlphaFoldDB" id="A0AAW1AMG5"/>
<feature type="region of interest" description="Disordered" evidence="3">
    <location>
        <begin position="124"/>
        <end position="158"/>
    </location>
</feature>
<dbReference type="InterPro" id="IPR036383">
    <property type="entry name" value="TSP1_rpt_sf"/>
</dbReference>
<keyword evidence="5" id="KW-1185">Reference proteome</keyword>
<name>A0AAW1AMG5_9HYME</name>
<evidence type="ECO:0000313" key="4">
    <source>
        <dbReference type="EMBL" id="KAK9309899.1"/>
    </source>
</evidence>
<dbReference type="PANTHER" id="PTHR13723">
    <property type="entry name" value="ADAMTS A DISINTEGRIN AND METALLOPROTEASE WITH THROMBOSPONDIN MOTIFS PROTEASE"/>
    <property type="match status" value="1"/>
</dbReference>
<protein>
    <submittedName>
        <fullName evidence="4">Uncharacterized protein</fullName>
    </submittedName>
</protein>
<dbReference type="GO" id="GO:0004222">
    <property type="term" value="F:metalloendopeptidase activity"/>
    <property type="evidence" value="ECO:0007669"/>
    <property type="project" value="TreeGrafter"/>
</dbReference>
<proteinExistence type="predicted"/>
<evidence type="ECO:0000256" key="1">
    <source>
        <dbReference type="ARBA" id="ARBA00004613"/>
    </source>
</evidence>
<dbReference type="PROSITE" id="PS50092">
    <property type="entry name" value="TSP1"/>
    <property type="match status" value="1"/>
</dbReference>
<keyword evidence="2" id="KW-0964">Secreted</keyword>
<dbReference type="PANTHER" id="PTHR13723:SF200">
    <property type="entry name" value="ADAM METALLOPEPTIDASE WITH THROMBOSPONDIN TYPE 1 MOTIF B, ISOFORM B"/>
    <property type="match status" value="1"/>
</dbReference>
<dbReference type="Pfam" id="PF19030">
    <property type="entry name" value="TSP1_ADAMTS"/>
    <property type="match status" value="2"/>
</dbReference>
<comment type="caution">
    <text evidence="4">The sequence shown here is derived from an EMBL/GenBank/DDBJ whole genome shotgun (WGS) entry which is preliminary data.</text>
</comment>
<gene>
    <name evidence="4" type="ORF">QLX08_000545</name>
</gene>
<evidence type="ECO:0000256" key="2">
    <source>
        <dbReference type="ARBA" id="ARBA00022525"/>
    </source>
</evidence>
<sequence length="237" mass="27008">MKEKSPRVPEFSWDFVDWEKCSANCGPGEQISKPRCLEKLAGIVDETFCKSIARPVEKVKPCYRAPCLPRWMIGDWQGCTSCVAGCKQRRIVKCVRPVGHSEPDVDIIADSYCQGLKPKERESCANREKRDDDVLKHDQRNKNGERLSERKLETRTKHEEEAKKVDDVKKGEVVVDTEDIKNLTLAIILERDEANDALNFPKDFEPQPPGNSTKFTLVGMDAIRYIRKIQEDVEAAS</sequence>